<dbReference type="Proteomes" id="UP000269721">
    <property type="component" value="Unassembled WGS sequence"/>
</dbReference>
<dbReference type="Gene3D" id="3.40.50.1010">
    <property type="entry name" value="5'-nuclease"/>
    <property type="match status" value="1"/>
</dbReference>
<feature type="region of interest" description="Disordered" evidence="1">
    <location>
        <begin position="312"/>
        <end position="345"/>
    </location>
</feature>
<feature type="compositionally biased region" description="Basic and acidic residues" evidence="1">
    <location>
        <begin position="317"/>
        <end position="328"/>
    </location>
</feature>
<evidence type="ECO:0000256" key="1">
    <source>
        <dbReference type="SAM" id="MobiDB-lite"/>
    </source>
</evidence>
<dbReference type="CDD" id="cd18727">
    <property type="entry name" value="PIN_Swt1-like"/>
    <property type="match status" value="1"/>
</dbReference>
<dbReference type="SUPFAM" id="SSF88723">
    <property type="entry name" value="PIN domain-like"/>
    <property type="match status" value="1"/>
</dbReference>
<dbReference type="PANTHER" id="PTHR16161:SF0">
    <property type="entry name" value="TRANSCRIPTIONAL PROTEIN SWT1"/>
    <property type="match status" value="1"/>
</dbReference>
<dbReference type="EMBL" id="ML000356">
    <property type="protein sequence ID" value="RKO84215.1"/>
    <property type="molecule type" value="Genomic_DNA"/>
</dbReference>
<dbReference type="Pfam" id="PF13638">
    <property type="entry name" value="PIN_4"/>
    <property type="match status" value="1"/>
</dbReference>
<gene>
    <name evidence="3" type="ORF">BDK51DRAFT_29377</name>
</gene>
<dbReference type="InterPro" id="IPR052626">
    <property type="entry name" value="SWT1_Regulator"/>
</dbReference>
<evidence type="ECO:0000313" key="4">
    <source>
        <dbReference type="Proteomes" id="UP000269721"/>
    </source>
</evidence>
<dbReference type="PANTHER" id="PTHR16161">
    <property type="entry name" value="TRANSCRIPTIONAL PROTEIN SWT1"/>
    <property type="match status" value="1"/>
</dbReference>
<protein>
    <submittedName>
        <fullName evidence="3">PIN domain-containing protein</fullName>
    </submittedName>
</protein>
<dbReference type="GO" id="GO:0005634">
    <property type="term" value="C:nucleus"/>
    <property type="evidence" value="ECO:0007669"/>
    <property type="project" value="TreeGrafter"/>
</dbReference>
<evidence type="ECO:0000313" key="3">
    <source>
        <dbReference type="EMBL" id="RKO84215.1"/>
    </source>
</evidence>
<keyword evidence="4" id="KW-1185">Reference proteome</keyword>
<accession>A0A4P9VZ07</accession>
<evidence type="ECO:0000259" key="2">
    <source>
        <dbReference type="Pfam" id="PF13638"/>
    </source>
</evidence>
<dbReference type="AlphaFoldDB" id="A0A4P9VZ07"/>
<feature type="region of interest" description="Disordered" evidence="1">
    <location>
        <begin position="246"/>
        <end position="275"/>
    </location>
</feature>
<name>A0A4P9VZ07_9FUNG</name>
<dbReference type="InterPro" id="IPR002716">
    <property type="entry name" value="PIN_dom"/>
</dbReference>
<organism evidence="3 4">
    <name type="scientific">Blyttiomyces helicus</name>
    <dbReference type="NCBI Taxonomy" id="388810"/>
    <lineage>
        <taxon>Eukaryota</taxon>
        <taxon>Fungi</taxon>
        <taxon>Fungi incertae sedis</taxon>
        <taxon>Chytridiomycota</taxon>
        <taxon>Chytridiomycota incertae sedis</taxon>
        <taxon>Chytridiomycetes</taxon>
        <taxon>Chytridiomycetes incertae sedis</taxon>
        <taxon>Blyttiomyces</taxon>
    </lineage>
</organism>
<feature type="domain" description="PIN" evidence="2">
    <location>
        <begin position="11"/>
        <end position="143"/>
    </location>
</feature>
<dbReference type="OrthoDB" id="2017974at2759"/>
<dbReference type="InterPro" id="IPR029060">
    <property type="entry name" value="PIN-like_dom_sf"/>
</dbReference>
<sequence length="552" mass="59453">MDYTCSCPVQFVIDTNYFVSGLRFIAELLEVIHPPEMVVVIPYVVIQELDKMKAQFWRQQKLMQNHDALGDRAIKAIDLIYKKFLKADPALKGQKVFEYLPDTDMTKMNNDDLILECCRWSDFNALDKNMCVKALIHDVKTVSNHPGPPGALVAEILPLVGTGPVPRAPLPRQIPAPSAVGRKPYPSAVVYNDEPAKADTFANANTNLPPGTVSAPLNDPMGDPHSSDRIPLPAQDELFKSYKLEQGGEQFSKKNKGKAPVAGSRAGTSAQSTSAAVPAGGFGAPVAMGAETASASVVASVLGAPRDTAVVTSPHAWEGRRPRGRRPDAVWQSHGGRPGGHGGPAAAPTPALGLIGTSVAPPTPGPSTDISSCDYDDDDCAMDIDEFEPEVVQTPTPGPSAASSPASRHIDYIDIAAYDTLDVLVGAMNAALLVLLHPYLPSLPASLQPPWAPDAIFALLALHWDTVFHRMLRYSLKSRLSHLEVQARELHRSRTRSENGMTRGVIVTCGDLRRFMDAVEDTLELSAAAGFKEDVPRAKDILAKARKAISQY</sequence>
<reference evidence="4" key="1">
    <citation type="journal article" date="2018" name="Nat. Microbiol.">
        <title>Leveraging single-cell genomics to expand the fungal tree of life.</title>
        <authorList>
            <person name="Ahrendt S.R."/>
            <person name="Quandt C.A."/>
            <person name="Ciobanu D."/>
            <person name="Clum A."/>
            <person name="Salamov A."/>
            <person name="Andreopoulos B."/>
            <person name="Cheng J.F."/>
            <person name="Woyke T."/>
            <person name="Pelin A."/>
            <person name="Henrissat B."/>
            <person name="Reynolds N.K."/>
            <person name="Benny G.L."/>
            <person name="Smith M.E."/>
            <person name="James T.Y."/>
            <person name="Grigoriev I.V."/>
        </authorList>
    </citation>
    <scope>NUCLEOTIDE SEQUENCE [LARGE SCALE GENOMIC DNA]</scope>
</reference>
<proteinExistence type="predicted"/>
<dbReference type="GO" id="GO:0004540">
    <property type="term" value="F:RNA nuclease activity"/>
    <property type="evidence" value="ECO:0007669"/>
    <property type="project" value="UniProtKB-ARBA"/>
</dbReference>